<dbReference type="EC" id="5.1.99.1" evidence="4"/>
<dbReference type="SUPFAM" id="SSF54593">
    <property type="entry name" value="Glyoxalase/Bleomycin resistance protein/Dihydroxybiphenyl dioxygenase"/>
    <property type="match status" value="1"/>
</dbReference>
<keyword evidence="2" id="KW-0479">Metal-binding</keyword>
<dbReference type="Proteomes" id="UP001594288">
    <property type="component" value="Unassembled WGS sequence"/>
</dbReference>
<comment type="similarity">
    <text evidence="1">Belongs to the methylmalonyl-CoA epimerase family.</text>
</comment>
<evidence type="ECO:0000259" key="3">
    <source>
        <dbReference type="PROSITE" id="PS51819"/>
    </source>
</evidence>
<dbReference type="GO" id="GO:0004493">
    <property type="term" value="F:methylmalonyl-CoA epimerase activity"/>
    <property type="evidence" value="ECO:0007669"/>
    <property type="project" value="UniProtKB-EC"/>
</dbReference>
<name>A0ABV6YQG8_UNCEI</name>
<dbReference type="PANTHER" id="PTHR43048">
    <property type="entry name" value="METHYLMALONYL-COA EPIMERASE"/>
    <property type="match status" value="1"/>
</dbReference>
<accession>A0ABV6YQG8</accession>
<dbReference type="Gene3D" id="3.10.180.10">
    <property type="entry name" value="2,3-Dihydroxybiphenyl 1,2-Dioxygenase, domain 1"/>
    <property type="match status" value="1"/>
</dbReference>
<dbReference type="InterPro" id="IPR051785">
    <property type="entry name" value="MMCE/EMCE_epimerase"/>
</dbReference>
<comment type="caution">
    <text evidence="4">The sequence shown here is derived from an EMBL/GenBank/DDBJ whole genome shotgun (WGS) entry which is preliminary data.</text>
</comment>
<dbReference type="InterPro" id="IPR037523">
    <property type="entry name" value="VOC_core"/>
</dbReference>
<dbReference type="PANTHER" id="PTHR43048:SF3">
    <property type="entry name" value="METHYLMALONYL-COA EPIMERASE, MITOCHONDRIAL"/>
    <property type="match status" value="1"/>
</dbReference>
<evidence type="ECO:0000256" key="2">
    <source>
        <dbReference type="ARBA" id="ARBA00022723"/>
    </source>
</evidence>
<dbReference type="NCBIfam" id="TIGR03081">
    <property type="entry name" value="metmalonyl_epim"/>
    <property type="match status" value="1"/>
</dbReference>
<sequence>MKIEGVEHIGIAVADLDECIEKFEKLLGLKCTQRERSETNRVEVAVFDCGGTRLELVSPTDRTSPIQKFIDKGGNSLHHICFRVEGIDKWLTFLDAEGVGLIDKVPRDGALGHRIAFVKPKSICNFLIELSEERP</sequence>
<dbReference type="InterPro" id="IPR029068">
    <property type="entry name" value="Glyas_Bleomycin-R_OHBP_Dase"/>
</dbReference>
<evidence type="ECO:0000313" key="4">
    <source>
        <dbReference type="EMBL" id="MFC1800293.1"/>
    </source>
</evidence>
<reference evidence="4 5" key="1">
    <citation type="submission" date="2024-09" db="EMBL/GenBank/DDBJ databases">
        <authorList>
            <person name="D'Angelo T."/>
        </authorList>
    </citation>
    <scope>NUCLEOTIDE SEQUENCE [LARGE SCALE GENOMIC DNA]</scope>
    <source>
        <strain evidence="4">SAG AM-311-F02</strain>
    </source>
</reference>
<keyword evidence="4" id="KW-0413">Isomerase</keyword>
<dbReference type="InterPro" id="IPR017515">
    <property type="entry name" value="MeMalonyl-CoA_epimerase"/>
</dbReference>
<feature type="domain" description="VOC" evidence="3">
    <location>
        <begin position="5"/>
        <end position="133"/>
    </location>
</feature>
<dbReference type="CDD" id="cd07249">
    <property type="entry name" value="MMCE"/>
    <property type="match status" value="1"/>
</dbReference>
<protein>
    <submittedName>
        <fullName evidence="4">Methylmalonyl-CoA epimerase</fullName>
        <ecNumber evidence="4">5.1.99.1</ecNumber>
    </submittedName>
</protein>
<keyword evidence="5" id="KW-1185">Reference proteome</keyword>
<gene>
    <name evidence="4" type="primary">mce</name>
    <name evidence="4" type="ORF">ACFL2Z_05255</name>
</gene>
<evidence type="ECO:0000256" key="1">
    <source>
        <dbReference type="ARBA" id="ARBA00009308"/>
    </source>
</evidence>
<dbReference type="PROSITE" id="PS51819">
    <property type="entry name" value="VOC"/>
    <property type="match status" value="1"/>
</dbReference>
<evidence type="ECO:0000313" key="5">
    <source>
        <dbReference type="Proteomes" id="UP001594288"/>
    </source>
</evidence>
<proteinExistence type="inferred from homology"/>
<organism evidence="4 5">
    <name type="scientific">Eiseniibacteriota bacterium</name>
    <dbReference type="NCBI Taxonomy" id="2212470"/>
    <lineage>
        <taxon>Bacteria</taxon>
        <taxon>Candidatus Eiseniibacteriota</taxon>
    </lineage>
</organism>
<dbReference type="EMBL" id="JBHPEI010000108">
    <property type="protein sequence ID" value="MFC1800293.1"/>
    <property type="molecule type" value="Genomic_DNA"/>
</dbReference>
<dbReference type="Pfam" id="PF13669">
    <property type="entry name" value="Glyoxalase_4"/>
    <property type="match status" value="1"/>
</dbReference>